<protein>
    <submittedName>
        <fullName evidence="3">Proline dehydrogenase</fullName>
    </submittedName>
</protein>
<reference evidence="4" key="1">
    <citation type="submission" date="2018-11" db="EMBL/GenBank/DDBJ databases">
        <title>Proposal to divide the Flavobacteriaceae and reorganize its genera based on Amino Acid Identity values calculated from whole genome sequences.</title>
        <authorList>
            <person name="Nicholson A.C."/>
            <person name="Gulvik C.A."/>
            <person name="Whitney A.M."/>
            <person name="Humrighouse B.W."/>
            <person name="Bell M."/>
            <person name="Holmes B."/>
            <person name="Steigerwalt A.G."/>
            <person name="Villarma A."/>
            <person name="Sheth M."/>
            <person name="Batra D."/>
            <person name="Pryor J."/>
            <person name="Bernardet J.-F."/>
            <person name="Hugo C."/>
            <person name="Kampfer P."/>
            <person name="Newman J.D."/>
            <person name="McQuiston J.R."/>
        </authorList>
    </citation>
    <scope>NUCLEOTIDE SEQUENCE [LARGE SCALE GENOMIC DNA]</scope>
    <source>
        <strain evidence="4">G0081</strain>
    </source>
</reference>
<keyword evidence="1" id="KW-0560">Oxidoreductase</keyword>
<evidence type="ECO:0000313" key="4">
    <source>
        <dbReference type="Proteomes" id="UP000270185"/>
    </source>
</evidence>
<dbReference type="Proteomes" id="UP000270185">
    <property type="component" value="Chromosome"/>
</dbReference>
<name>A0A3G8XFA6_9FLAO</name>
<gene>
    <name evidence="3" type="ORF">EIB73_01010</name>
</gene>
<dbReference type="SUPFAM" id="SSF51730">
    <property type="entry name" value="FAD-linked oxidoreductase"/>
    <property type="match status" value="1"/>
</dbReference>
<dbReference type="RefSeq" id="WP_125021779.1">
    <property type="nucleotide sequence ID" value="NZ_CP034159.1"/>
</dbReference>
<dbReference type="PANTHER" id="PTHR13914">
    <property type="entry name" value="PROLINE OXIDASE"/>
    <property type="match status" value="1"/>
</dbReference>
<dbReference type="Gene3D" id="3.20.20.220">
    <property type="match status" value="1"/>
</dbReference>
<dbReference type="InterPro" id="IPR029041">
    <property type="entry name" value="FAD-linked_oxidoreductase-like"/>
</dbReference>
<dbReference type="GO" id="GO:0004657">
    <property type="term" value="F:proline dehydrogenase activity"/>
    <property type="evidence" value="ECO:0007669"/>
    <property type="project" value="InterPro"/>
</dbReference>
<dbReference type="InterPro" id="IPR002872">
    <property type="entry name" value="Proline_DH_dom"/>
</dbReference>
<dbReference type="GO" id="GO:0071949">
    <property type="term" value="F:FAD binding"/>
    <property type="evidence" value="ECO:0007669"/>
    <property type="project" value="TreeGrafter"/>
</dbReference>
<proteinExistence type="predicted"/>
<dbReference type="InterPro" id="IPR015659">
    <property type="entry name" value="Proline_oxidase"/>
</dbReference>
<dbReference type="OrthoDB" id="1401444at2"/>
<sequence length="389" mass="45124">MSIFNNTQIAFADKTDSQLKKAYWMFKAIEQPLLTKFGISALNFTVTNNFPFVTDVVKNTLFEQFCGGETREESMKVVKQMFKHHVGSIFDYAIEGKAEEKVFDDTCEEIKQNIKFAEGNPAIPFVVFKPTGFGRIEIYEEIGRKVELTNSQKQEWERVVNRFNEVCQMAYDRNVILMVDAEETWMQDSTDDLVNSMMEKYNTQRAIIWNTVQMYRKGRLEYLAKDLERAKQKNYFLGYKFVRGAYMEKERARAAAMNYPDPIQPTKQASDDNYNSAIDFVLQNLDKVSAFFGTHNEKSTELVMNKMQEMGLPHDHAQIHFGQLYGMSDNITYFLGAEKYNVCKYLPYGPVKDVVPYLTRRAQENTSVAGQTGRELGLIQKELERRKGR</sequence>
<dbReference type="Pfam" id="PF01619">
    <property type="entry name" value="Pro_dh"/>
    <property type="match status" value="1"/>
</dbReference>
<dbReference type="AlphaFoldDB" id="A0A3G8XFA6"/>
<organism evidence="3 4">
    <name type="scientific">Kaistella carnis</name>
    <dbReference type="NCBI Taxonomy" id="1241979"/>
    <lineage>
        <taxon>Bacteria</taxon>
        <taxon>Pseudomonadati</taxon>
        <taxon>Bacteroidota</taxon>
        <taxon>Flavobacteriia</taxon>
        <taxon>Flavobacteriales</taxon>
        <taxon>Weeksellaceae</taxon>
        <taxon>Chryseobacterium group</taxon>
        <taxon>Kaistella</taxon>
    </lineage>
</organism>
<feature type="domain" description="Proline dehydrogenase" evidence="2">
    <location>
        <begin position="76"/>
        <end position="372"/>
    </location>
</feature>
<dbReference type="PANTHER" id="PTHR13914:SF0">
    <property type="entry name" value="PROLINE DEHYDROGENASE 1, MITOCHONDRIAL"/>
    <property type="match status" value="1"/>
</dbReference>
<dbReference type="EMBL" id="CP034159">
    <property type="protein sequence ID" value="AZI31839.1"/>
    <property type="molecule type" value="Genomic_DNA"/>
</dbReference>
<accession>A0A3G8XFA6</accession>
<evidence type="ECO:0000256" key="1">
    <source>
        <dbReference type="ARBA" id="ARBA00023002"/>
    </source>
</evidence>
<keyword evidence="4" id="KW-1185">Reference proteome</keyword>
<evidence type="ECO:0000259" key="2">
    <source>
        <dbReference type="Pfam" id="PF01619"/>
    </source>
</evidence>
<dbReference type="GO" id="GO:0010133">
    <property type="term" value="P:L-proline catabolic process to L-glutamate"/>
    <property type="evidence" value="ECO:0007669"/>
    <property type="project" value="TreeGrafter"/>
</dbReference>
<dbReference type="KEGG" id="ccas:EIB73_01010"/>
<evidence type="ECO:0000313" key="3">
    <source>
        <dbReference type="EMBL" id="AZI31839.1"/>
    </source>
</evidence>